<dbReference type="GO" id="GO:0098797">
    <property type="term" value="C:plasma membrane protein complex"/>
    <property type="evidence" value="ECO:0007669"/>
    <property type="project" value="TreeGrafter"/>
</dbReference>
<dbReference type="EMBL" id="JAAGRQ010000031">
    <property type="protein sequence ID" value="NDY56925.1"/>
    <property type="molecule type" value="Genomic_DNA"/>
</dbReference>
<evidence type="ECO:0000313" key="9">
    <source>
        <dbReference type="EMBL" id="NDY56925.1"/>
    </source>
</evidence>
<dbReference type="Pfam" id="PF02687">
    <property type="entry name" value="FtsX"/>
    <property type="match status" value="1"/>
</dbReference>
<evidence type="ECO:0000256" key="7">
    <source>
        <dbReference type="SAM" id="Phobius"/>
    </source>
</evidence>
<comment type="similarity">
    <text evidence="2">Belongs to the ABC-4 integral membrane protein family. LolC/E subfamily.</text>
</comment>
<feature type="domain" description="ABC3 transporter permease C-terminal" evidence="8">
    <location>
        <begin position="281"/>
        <end position="399"/>
    </location>
</feature>
<evidence type="ECO:0000256" key="6">
    <source>
        <dbReference type="ARBA" id="ARBA00023136"/>
    </source>
</evidence>
<comment type="subcellular location">
    <subcellularLocation>
        <location evidence="1">Cell membrane</location>
        <topology evidence="1">Multi-pass membrane protein</topology>
    </subcellularLocation>
</comment>
<dbReference type="PANTHER" id="PTHR30489">
    <property type="entry name" value="LIPOPROTEIN-RELEASING SYSTEM TRANSMEMBRANE PROTEIN LOLE"/>
    <property type="match status" value="1"/>
</dbReference>
<keyword evidence="4 7" id="KW-0812">Transmembrane</keyword>
<evidence type="ECO:0000256" key="2">
    <source>
        <dbReference type="ARBA" id="ARBA00005236"/>
    </source>
</evidence>
<feature type="transmembrane region" description="Helical" evidence="7">
    <location>
        <begin position="331"/>
        <end position="351"/>
    </location>
</feature>
<feature type="transmembrane region" description="Helical" evidence="7">
    <location>
        <begin position="274"/>
        <end position="301"/>
    </location>
</feature>
<keyword evidence="6 7" id="KW-0472">Membrane</keyword>
<dbReference type="PANTHER" id="PTHR30489:SF0">
    <property type="entry name" value="LIPOPROTEIN-RELEASING SYSTEM TRANSMEMBRANE PROTEIN LOLE"/>
    <property type="match status" value="1"/>
</dbReference>
<evidence type="ECO:0000259" key="8">
    <source>
        <dbReference type="Pfam" id="PF02687"/>
    </source>
</evidence>
<organism evidence="9 10">
    <name type="scientific">Desulfolutivibrio sulfodismutans</name>
    <dbReference type="NCBI Taxonomy" id="63561"/>
    <lineage>
        <taxon>Bacteria</taxon>
        <taxon>Pseudomonadati</taxon>
        <taxon>Thermodesulfobacteriota</taxon>
        <taxon>Desulfovibrionia</taxon>
        <taxon>Desulfovibrionales</taxon>
        <taxon>Desulfovibrionaceae</taxon>
        <taxon>Desulfolutivibrio</taxon>
    </lineage>
</organism>
<dbReference type="AlphaFoldDB" id="A0A7K3NMC2"/>
<gene>
    <name evidence="9" type="ORF">G3N56_09250</name>
</gene>
<evidence type="ECO:0000256" key="1">
    <source>
        <dbReference type="ARBA" id="ARBA00004651"/>
    </source>
</evidence>
<evidence type="ECO:0000313" key="10">
    <source>
        <dbReference type="Proteomes" id="UP000469724"/>
    </source>
</evidence>
<dbReference type="InterPro" id="IPR051447">
    <property type="entry name" value="Lipoprotein-release_system"/>
</dbReference>
<keyword evidence="10" id="KW-1185">Reference proteome</keyword>
<accession>A0A7K3NMC2</accession>
<evidence type="ECO:0000256" key="3">
    <source>
        <dbReference type="ARBA" id="ARBA00022475"/>
    </source>
</evidence>
<feature type="transmembrane region" description="Helical" evidence="7">
    <location>
        <begin position="371"/>
        <end position="388"/>
    </location>
</feature>
<dbReference type="RefSeq" id="WP_163301973.1">
    <property type="nucleotide sequence ID" value="NZ_JAAGRQ010000031.1"/>
</dbReference>
<reference evidence="9 10" key="1">
    <citation type="submission" date="2020-02" db="EMBL/GenBank/DDBJ databases">
        <title>Comparative genomics of sulfur disproportionating microorganisms.</title>
        <authorList>
            <person name="Ward L.M."/>
            <person name="Bertran E."/>
            <person name="Johnston D.T."/>
        </authorList>
    </citation>
    <scope>NUCLEOTIDE SEQUENCE [LARGE SCALE GENOMIC DNA]</scope>
    <source>
        <strain evidence="9 10">DSM 3696</strain>
    </source>
</reference>
<name>A0A7K3NMC2_9BACT</name>
<feature type="transmembrane region" description="Helical" evidence="7">
    <location>
        <begin position="20"/>
        <end position="42"/>
    </location>
</feature>
<keyword evidence="5 7" id="KW-1133">Transmembrane helix</keyword>
<keyword evidence="3" id="KW-1003">Cell membrane</keyword>
<protein>
    <submittedName>
        <fullName evidence="9">ABC transporter permease</fullName>
    </submittedName>
</protein>
<sequence length="406" mass="43008">MRGILIASHLALKDFFHEQLMSACAVLSLASILLPLLVLAGVRHGVVSALKERLLRDPTILSVLPAGSAGGYAAQWIKTLGGHPAAAFVIPRTRDIAATIQLESTQAGGTQRVTVDMEPTAVGDPLLDKFRAAIPGRDQVAISASVARKLSIGVGDRITGRLGRKLSSGKLETAALSFDVVAVLPLEAQDKDVVYMELALLEDAENYRDGIAVPERGFMGDPPSATPRVYGGFRLYARDLDGVAALRDHLEAMHVEVMTRAREIQAVKALDHSLTVVFSLIVASAAAGFMASTSSSVLASVRRKDKYLAMVRLLGFQSVAVRIFPLVQSLLTAVLGCLAAGAAYAIVGRIIDAFFSQSLYGEAVCSLPGEHLAAAFGAIVLLSLLSSVQASMRAARIDPAEVLREM</sequence>
<evidence type="ECO:0000256" key="4">
    <source>
        <dbReference type="ARBA" id="ARBA00022692"/>
    </source>
</evidence>
<dbReference type="InterPro" id="IPR003838">
    <property type="entry name" value="ABC3_permease_C"/>
</dbReference>
<evidence type="ECO:0000256" key="5">
    <source>
        <dbReference type="ARBA" id="ARBA00022989"/>
    </source>
</evidence>
<dbReference type="GO" id="GO:0044874">
    <property type="term" value="P:lipoprotein localization to outer membrane"/>
    <property type="evidence" value="ECO:0007669"/>
    <property type="project" value="TreeGrafter"/>
</dbReference>
<proteinExistence type="inferred from homology"/>
<dbReference type="Proteomes" id="UP000469724">
    <property type="component" value="Unassembled WGS sequence"/>
</dbReference>
<comment type="caution">
    <text evidence="9">The sequence shown here is derived from an EMBL/GenBank/DDBJ whole genome shotgun (WGS) entry which is preliminary data.</text>
</comment>